<feature type="non-terminal residue" evidence="1">
    <location>
        <position position="1"/>
    </location>
</feature>
<reference evidence="1" key="1">
    <citation type="submission" date="2021-06" db="EMBL/GenBank/DDBJ databases">
        <authorList>
            <person name="Kallberg Y."/>
            <person name="Tangrot J."/>
            <person name="Rosling A."/>
        </authorList>
    </citation>
    <scope>NUCLEOTIDE SEQUENCE</scope>
    <source>
        <strain evidence="1">IA702</strain>
    </source>
</reference>
<comment type="caution">
    <text evidence="1">The sequence shown here is derived from an EMBL/GenBank/DDBJ whole genome shotgun (WGS) entry which is preliminary data.</text>
</comment>
<dbReference type="Proteomes" id="UP000789572">
    <property type="component" value="Unassembled WGS sequence"/>
</dbReference>
<sequence length="78" mass="8903">PPRPLTGEGVQAHVYSHIAHTYTQPSPRQVYLPKDDTKIACAALVIEKRFEHSFHLKHCSDYFPVSSLCHMIRELSCL</sequence>
<keyword evidence="2" id="KW-1185">Reference proteome</keyword>
<evidence type="ECO:0000313" key="1">
    <source>
        <dbReference type="EMBL" id="CAG8561558.1"/>
    </source>
</evidence>
<gene>
    <name evidence="1" type="ORF">POCULU_LOCUS5535</name>
</gene>
<dbReference type="EMBL" id="CAJVPJ010000865">
    <property type="protein sequence ID" value="CAG8561558.1"/>
    <property type="molecule type" value="Genomic_DNA"/>
</dbReference>
<name>A0A9N9FUR7_9GLOM</name>
<dbReference type="AlphaFoldDB" id="A0A9N9FUR7"/>
<accession>A0A9N9FUR7</accession>
<proteinExistence type="predicted"/>
<evidence type="ECO:0000313" key="2">
    <source>
        <dbReference type="Proteomes" id="UP000789572"/>
    </source>
</evidence>
<organism evidence="1 2">
    <name type="scientific">Paraglomus occultum</name>
    <dbReference type="NCBI Taxonomy" id="144539"/>
    <lineage>
        <taxon>Eukaryota</taxon>
        <taxon>Fungi</taxon>
        <taxon>Fungi incertae sedis</taxon>
        <taxon>Mucoromycota</taxon>
        <taxon>Glomeromycotina</taxon>
        <taxon>Glomeromycetes</taxon>
        <taxon>Paraglomerales</taxon>
        <taxon>Paraglomeraceae</taxon>
        <taxon>Paraglomus</taxon>
    </lineage>
</organism>
<protein>
    <submittedName>
        <fullName evidence="1">304_t:CDS:1</fullName>
    </submittedName>
</protein>